<sequence length="128" mass="13425">MSDYVTYEIVEDAGDVFNVKFEYEPAPGDHGATQKGSHDRVRKMFRAALRPLVAAAGEVVQECRELEADSVELRFGVKAAGEAGWMVAKAASEANFEVCITWRADGDASGKGAGGGAGGGARANRSGD</sequence>
<evidence type="ECO:0000313" key="4">
    <source>
        <dbReference type="Proteomes" id="UP000675781"/>
    </source>
</evidence>
<feature type="region of interest" description="Disordered" evidence="1">
    <location>
        <begin position="105"/>
        <end position="128"/>
    </location>
</feature>
<gene>
    <name evidence="3" type="ORF">KDL01_06775</name>
</gene>
<dbReference type="AlphaFoldDB" id="A0A941EL97"/>
<reference evidence="3" key="1">
    <citation type="submission" date="2021-04" db="EMBL/GenBank/DDBJ databases">
        <title>Genome based classification of Actinospica acidithermotolerans sp. nov., an actinobacterium isolated from an Indonesian hot spring.</title>
        <authorList>
            <person name="Kusuma A.B."/>
            <person name="Putra K.E."/>
            <person name="Nafisah S."/>
            <person name="Loh J."/>
            <person name="Nouioui I."/>
            <person name="Goodfellow M."/>
        </authorList>
    </citation>
    <scope>NUCLEOTIDE SEQUENCE</scope>
    <source>
        <strain evidence="3">CSCA 57</strain>
    </source>
</reference>
<name>A0A941EL97_9ACTN</name>
<evidence type="ECO:0000259" key="2">
    <source>
        <dbReference type="Pfam" id="PF19493"/>
    </source>
</evidence>
<organism evidence="3 4">
    <name type="scientific">Actinospica durhamensis</name>
    <dbReference type="NCBI Taxonomy" id="1508375"/>
    <lineage>
        <taxon>Bacteria</taxon>
        <taxon>Bacillati</taxon>
        <taxon>Actinomycetota</taxon>
        <taxon>Actinomycetes</taxon>
        <taxon>Catenulisporales</taxon>
        <taxon>Actinospicaceae</taxon>
        <taxon>Actinospica</taxon>
    </lineage>
</organism>
<protein>
    <recommendedName>
        <fullName evidence="2">Trypsin-co-occurring domain-containing protein</fullName>
    </recommendedName>
</protein>
<dbReference type="NCBIfam" id="NF041216">
    <property type="entry name" value="CU044_2847_fam"/>
    <property type="match status" value="1"/>
</dbReference>
<dbReference type="Pfam" id="PF19493">
    <property type="entry name" value="Trypco1"/>
    <property type="match status" value="1"/>
</dbReference>
<feature type="compositionally biased region" description="Gly residues" evidence="1">
    <location>
        <begin position="109"/>
        <end position="121"/>
    </location>
</feature>
<evidence type="ECO:0000256" key="1">
    <source>
        <dbReference type="SAM" id="MobiDB-lite"/>
    </source>
</evidence>
<dbReference type="EMBL" id="JAGSOG010000019">
    <property type="protein sequence ID" value="MBR7832958.1"/>
    <property type="molecule type" value="Genomic_DNA"/>
</dbReference>
<keyword evidence="4" id="KW-1185">Reference proteome</keyword>
<comment type="caution">
    <text evidence="3">The sequence shown here is derived from an EMBL/GenBank/DDBJ whole genome shotgun (WGS) entry which is preliminary data.</text>
</comment>
<evidence type="ECO:0000313" key="3">
    <source>
        <dbReference type="EMBL" id="MBR7832958.1"/>
    </source>
</evidence>
<dbReference type="RefSeq" id="WP_212527482.1">
    <property type="nucleotide sequence ID" value="NZ_JAGSOG010000019.1"/>
</dbReference>
<proteinExistence type="predicted"/>
<accession>A0A941EL97</accession>
<dbReference type="InterPro" id="IPR045794">
    <property type="entry name" value="Trypco1"/>
</dbReference>
<dbReference type="Proteomes" id="UP000675781">
    <property type="component" value="Unassembled WGS sequence"/>
</dbReference>
<feature type="domain" description="Trypsin-co-occurring" evidence="2">
    <location>
        <begin position="14"/>
        <end position="103"/>
    </location>
</feature>